<keyword evidence="13" id="KW-1185">Reference proteome</keyword>
<dbReference type="SUPFAM" id="SSF46785">
    <property type="entry name" value="Winged helix' DNA-binding domain"/>
    <property type="match status" value="1"/>
</dbReference>
<keyword evidence="7" id="KW-0408">Iron</keyword>
<dbReference type="InterPro" id="IPR002481">
    <property type="entry name" value="FUR"/>
</dbReference>
<proteinExistence type="inferred from homology"/>
<evidence type="ECO:0000256" key="3">
    <source>
        <dbReference type="ARBA" id="ARBA00022490"/>
    </source>
</evidence>
<comment type="subcellular location">
    <subcellularLocation>
        <location evidence="1">Cytoplasm</location>
    </subcellularLocation>
</comment>
<comment type="similarity">
    <text evidence="2">Belongs to the Fur family.</text>
</comment>
<evidence type="ECO:0000256" key="5">
    <source>
        <dbReference type="ARBA" id="ARBA00022723"/>
    </source>
</evidence>
<feature type="region of interest" description="Disordered" evidence="11">
    <location>
        <begin position="176"/>
        <end position="208"/>
    </location>
</feature>
<evidence type="ECO:0000313" key="12">
    <source>
        <dbReference type="EMBL" id="OQZ91099.1"/>
    </source>
</evidence>
<evidence type="ECO:0000256" key="6">
    <source>
        <dbReference type="ARBA" id="ARBA00022833"/>
    </source>
</evidence>
<keyword evidence="5" id="KW-0479">Metal-binding</keyword>
<keyword evidence="3" id="KW-0963">Cytoplasm</keyword>
<comment type="caution">
    <text evidence="12">The sequence shown here is derived from an EMBL/GenBank/DDBJ whole genome shotgun (WGS) entry which is preliminary data.</text>
</comment>
<evidence type="ECO:0000313" key="13">
    <source>
        <dbReference type="Proteomes" id="UP000192319"/>
    </source>
</evidence>
<accession>A0ABX3RB18</accession>
<evidence type="ECO:0000256" key="2">
    <source>
        <dbReference type="ARBA" id="ARBA00007957"/>
    </source>
</evidence>
<dbReference type="InterPro" id="IPR036390">
    <property type="entry name" value="WH_DNA-bd_sf"/>
</dbReference>
<protein>
    <recommendedName>
        <fullName evidence="14">Transcriptional repressor</fullName>
    </recommendedName>
</protein>
<dbReference type="Pfam" id="PF01475">
    <property type="entry name" value="FUR"/>
    <property type="match status" value="1"/>
</dbReference>
<organism evidence="12 13">
    <name type="scientific">Mycobacterium alsense</name>
    <dbReference type="NCBI Taxonomy" id="324058"/>
    <lineage>
        <taxon>Bacteria</taxon>
        <taxon>Bacillati</taxon>
        <taxon>Actinomycetota</taxon>
        <taxon>Actinomycetes</taxon>
        <taxon>Mycobacteriales</taxon>
        <taxon>Mycobacteriaceae</taxon>
        <taxon>Mycobacterium</taxon>
    </lineage>
</organism>
<name>A0ABX3RB18_9MYCO</name>
<evidence type="ECO:0000256" key="10">
    <source>
        <dbReference type="ARBA" id="ARBA00023163"/>
    </source>
</evidence>
<dbReference type="CDD" id="cd07153">
    <property type="entry name" value="Fur_like"/>
    <property type="match status" value="1"/>
</dbReference>
<dbReference type="EMBL" id="MVHD01000012">
    <property type="protein sequence ID" value="OQZ91099.1"/>
    <property type="molecule type" value="Genomic_DNA"/>
</dbReference>
<dbReference type="InterPro" id="IPR036388">
    <property type="entry name" value="WH-like_DNA-bd_sf"/>
</dbReference>
<evidence type="ECO:0000256" key="9">
    <source>
        <dbReference type="ARBA" id="ARBA00023125"/>
    </source>
</evidence>
<dbReference type="Gene3D" id="1.10.10.10">
    <property type="entry name" value="Winged helix-like DNA-binding domain superfamily/Winged helix DNA-binding domain"/>
    <property type="match status" value="1"/>
</dbReference>
<evidence type="ECO:0000256" key="11">
    <source>
        <dbReference type="SAM" id="MobiDB-lite"/>
    </source>
</evidence>
<dbReference type="Proteomes" id="UP000192319">
    <property type="component" value="Unassembled WGS sequence"/>
</dbReference>
<evidence type="ECO:0000256" key="8">
    <source>
        <dbReference type="ARBA" id="ARBA00023015"/>
    </source>
</evidence>
<keyword evidence="4" id="KW-0678">Repressor</keyword>
<keyword evidence="8" id="KW-0805">Transcription regulation</keyword>
<keyword evidence="10" id="KW-0804">Transcription</keyword>
<evidence type="ECO:0000256" key="1">
    <source>
        <dbReference type="ARBA" id="ARBA00004496"/>
    </source>
</evidence>
<feature type="compositionally biased region" description="Polar residues" evidence="11">
    <location>
        <begin position="193"/>
        <end position="202"/>
    </location>
</feature>
<dbReference type="InterPro" id="IPR043135">
    <property type="entry name" value="Fur_C"/>
</dbReference>
<keyword evidence="9" id="KW-0238">DNA-binding</keyword>
<gene>
    <name evidence="12" type="ORF">BST11_09645</name>
</gene>
<evidence type="ECO:0000256" key="4">
    <source>
        <dbReference type="ARBA" id="ARBA00022491"/>
    </source>
</evidence>
<reference evidence="12 13" key="1">
    <citation type="submission" date="2017-02" db="EMBL/GenBank/DDBJ databases">
        <title>The new phylogeny of genus Mycobacterium.</title>
        <authorList>
            <person name="Tortoli E."/>
            <person name="Trovato A."/>
            <person name="Cirillo D.M."/>
        </authorList>
    </citation>
    <scope>NUCLEOTIDE SEQUENCE [LARGE SCALE GENOMIC DNA]</scope>
    <source>
        <strain evidence="12 13">DSM 45230</strain>
    </source>
</reference>
<evidence type="ECO:0000256" key="7">
    <source>
        <dbReference type="ARBA" id="ARBA00023004"/>
    </source>
</evidence>
<dbReference type="Gene3D" id="3.30.1490.190">
    <property type="match status" value="1"/>
</dbReference>
<keyword evidence="6" id="KW-0862">Zinc</keyword>
<sequence length="272" mass="28479">MLQHQWVSRFQERVRGLINSGKDLRLLQVPSVALYAGRLRSVGLRVTRSRIAVLHSVHLNPHADTETIIGAVRATLSTVSRQAVYDILHALTDVNLLRRVQPPGSVARYETRVGDDHHHMVCRGCGAIADVDCAIGAAPCLSVSDTNGFHLDGAEVIYWGRCPGCSEAHVSQAIGDHSPTEQLPDDTLGSGESGNLPTSNGQLLPAPTPSPGAGVWLAPGPLTAVTGLKAAGIGTGGLGANAGWARYETAEAAVASNGPRIEPSVSRSSTSI</sequence>
<dbReference type="PANTHER" id="PTHR33202:SF18">
    <property type="entry name" value="TRANSCRIPTIONAL REGULATOR FURA"/>
    <property type="match status" value="1"/>
</dbReference>
<dbReference type="PANTHER" id="PTHR33202">
    <property type="entry name" value="ZINC UPTAKE REGULATION PROTEIN"/>
    <property type="match status" value="1"/>
</dbReference>
<evidence type="ECO:0008006" key="14">
    <source>
        <dbReference type="Google" id="ProtNLM"/>
    </source>
</evidence>